<dbReference type="RefSeq" id="WP_089948406.1">
    <property type="nucleotide sequence ID" value="NZ_FNOI01000009.1"/>
</dbReference>
<dbReference type="EMBL" id="FNOI01000009">
    <property type="protein sequence ID" value="SDX55484.1"/>
    <property type="molecule type" value="Genomic_DNA"/>
</dbReference>
<protein>
    <submittedName>
        <fullName evidence="3">Tripartite-type tricarboxylate transporter, receptor component TctC</fullName>
    </submittedName>
</protein>
<keyword evidence="2" id="KW-0732">Signal</keyword>
<sequence>MRKFTALTTLAAALTFGLPALADYPERPITMIVPWSAGGGTDAVGRMIAEGLSNELGQPVNVVNRTGAGGIVGHTAMIEADADGYTIGLATAEITTYAAIGTSDISPAGMAPIGLVNFDASAFNVSANSDWQDASEALADIKANPGKYKASGFPVGAAYHLAFAGFLNANGVDPNAITVVPSQGAAPGFQELVSGGVAIVPSSLPEAGSMREAGLVKTLAVLSADRLDAYPDVPTAEEAVGTKSVGGTWRGVVGPKGLDADVVARLEAALAKVYEGDTYQEFMANRGFGVRWLPAGEFNAFMTDAAATNAEIIGKLGLKQ</sequence>
<keyword evidence="4" id="KW-1185">Reference proteome</keyword>
<gene>
    <name evidence="3" type="ORF">SAMN04488001_3493</name>
</gene>
<dbReference type="Gene3D" id="3.40.190.10">
    <property type="entry name" value="Periplasmic binding protein-like II"/>
    <property type="match status" value="1"/>
</dbReference>
<evidence type="ECO:0000313" key="3">
    <source>
        <dbReference type="EMBL" id="SDX55484.1"/>
    </source>
</evidence>
<proteinExistence type="inferred from homology"/>
<dbReference type="InterPro" id="IPR042100">
    <property type="entry name" value="Bug_dom1"/>
</dbReference>
<dbReference type="PIRSF" id="PIRSF017082">
    <property type="entry name" value="YflP"/>
    <property type="match status" value="1"/>
</dbReference>
<dbReference type="Proteomes" id="UP000199441">
    <property type="component" value="Unassembled WGS sequence"/>
</dbReference>
<dbReference type="SUPFAM" id="SSF53850">
    <property type="entry name" value="Periplasmic binding protein-like II"/>
    <property type="match status" value="1"/>
</dbReference>
<feature type="chain" id="PRO_5011569901" evidence="2">
    <location>
        <begin position="23"/>
        <end position="320"/>
    </location>
</feature>
<dbReference type="Gene3D" id="3.40.190.150">
    <property type="entry name" value="Bordetella uptake gene, domain 1"/>
    <property type="match status" value="1"/>
</dbReference>
<feature type="signal peptide" evidence="2">
    <location>
        <begin position="1"/>
        <end position="22"/>
    </location>
</feature>
<evidence type="ECO:0000313" key="4">
    <source>
        <dbReference type="Proteomes" id="UP000199441"/>
    </source>
</evidence>
<dbReference type="Pfam" id="PF03401">
    <property type="entry name" value="TctC"/>
    <property type="match status" value="1"/>
</dbReference>
<name>A0A1H3CPI1_9RHOB</name>
<organism evidence="3 4">
    <name type="scientific">Litoreibacter albidus</name>
    <dbReference type="NCBI Taxonomy" id="670155"/>
    <lineage>
        <taxon>Bacteria</taxon>
        <taxon>Pseudomonadati</taxon>
        <taxon>Pseudomonadota</taxon>
        <taxon>Alphaproteobacteria</taxon>
        <taxon>Rhodobacterales</taxon>
        <taxon>Roseobacteraceae</taxon>
        <taxon>Litoreibacter</taxon>
    </lineage>
</organism>
<evidence type="ECO:0000256" key="2">
    <source>
        <dbReference type="SAM" id="SignalP"/>
    </source>
</evidence>
<dbReference type="InterPro" id="IPR005064">
    <property type="entry name" value="BUG"/>
</dbReference>
<dbReference type="CDD" id="cd07012">
    <property type="entry name" value="PBP2_Bug_TTT"/>
    <property type="match status" value="1"/>
</dbReference>
<dbReference type="AlphaFoldDB" id="A0A1H3CPI1"/>
<reference evidence="4" key="1">
    <citation type="submission" date="2016-10" db="EMBL/GenBank/DDBJ databases">
        <authorList>
            <person name="Varghese N."/>
            <person name="Submissions S."/>
        </authorList>
    </citation>
    <scope>NUCLEOTIDE SEQUENCE [LARGE SCALE GENOMIC DNA]</scope>
    <source>
        <strain evidence="4">DSM 26922</strain>
    </source>
</reference>
<evidence type="ECO:0000256" key="1">
    <source>
        <dbReference type="ARBA" id="ARBA00006987"/>
    </source>
</evidence>
<dbReference type="PANTHER" id="PTHR42928">
    <property type="entry name" value="TRICARBOXYLATE-BINDING PROTEIN"/>
    <property type="match status" value="1"/>
</dbReference>
<dbReference type="STRING" id="670155.SAMN04488001_3493"/>
<comment type="similarity">
    <text evidence="1">Belongs to the UPF0065 (bug) family.</text>
</comment>
<keyword evidence="3" id="KW-0675">Receptor</keyword>
<accession>A0A1H3CPI1</accession>
<dbReference type="OrthoDB" id="8970543at2"/>
<dbReference type="PANTHER" id="PTHR42928:SF5">
    <property type="entry name" value="BLR1237 PROTEIN"/>
    <property type="match status" value="1"/>
</dbReference>